<dbReference type="Proteomes" id="UP000095281">
    <property type="component" value="Unplaced"/>
</dbReference>
<protein>
    <submittedName>
        <fullName evidence="5">Col_cuticle_N domain-containing protein</fullName>
    </submittedName>
</protein>
<accession>A0A1I8BDR6</accession>
<dbReference type="AlphaFoldDB" id="A0A1I8BDR6"/>
<feature type="compositionally biased region" description="Basic and acidic residues" evidence="2">
    <location>
        <begin position="167"/>
        <end position="180"/>
    </location>
</feature>
<sequence>MTETGEKDGEERYQQFFICKQNSIFTNKFPLINRQTAYQFVAGIQIAFSFLSILLIVLSLPLMYSRTQTTIDYVNAEITFCERSLLEAQKQLEMRRIGGRTPGKPGPAGKPGIPGTSPNQTCPLAPRREPPPCRPCPKGPPGIKGWPGEPGPQGPPGFKGPPGPPGDKGETPHGEVREGPPGDLGPPGPIGASGVPGLPGRNGMTGPSGGEPGEPGYPGPEGPPGIQGPPGQPGVCICQNVDSVIVAGPDPSQPRFSDQQNYAYPSYSNAEEGGGSSSIYG</sequence>
<dbReference type="PANTHER" id="PTHR24637:SF421">
    <property type="entry name" value="CUTICLE COLLAGEN DPY-2"/>
    <property type="match status" value="1"/>
</dbReference>
<dbReference type="InterPro" id="IPR008160">
    <property type="entry name" value="Collagen"/>
</dbReference>
<feature type="compositionally biased region" description="Pro residues" evidence="2">
    <location>
        <begin position="149"/>
        <end position="165"/>
    </location>
</feature>
<dbReference type="WBParaSite" id="MhA1_Contig2086.frz3.gene3">
    <property type="protein sequence ID" value="MhA1_Contig2086.frz3.gene3"/>
    <property type="gene ID" value="MhA1_Contig2086.frz3.gene3"/>
</dbReference>
<feature type="compositionally biased region" description="Gly residues" evidence="2">
    <location>
        <begin position="272"/>
        <end position="281"/>
    </location>
</feature>
<keyword evidence="1" id="KW-0677">Repeat</keyword>
<keyword evidence="3" id="KW-1133">Transmembrane helix</keyword>
<name>A0A1I8BDR6_MELHA</name>
<keyword evidence="3" id="KW-0472">Membrane</keyword>
<evidence type="ECO:0000313" key="4">
    <source>
        <dbReference type="Proteomes" id="UP000095281"/>
    </source>
</evidence>
<dbReference type="OMA" id="QMIYRCV"/>
<feature type="compositionally biased region" description="Pro residues" evidence="2">
    <location>
        <begin position="215"/>
        <end position="232"/>
    </location>
</feature>
<evidence type="ECO:0000256" key="1">
    <source>
        <dbReference type="ARBA" id="ARBA00022737"/>
    </source>
</evidence>
<keyword evidence="3" id="KW-0812">Transmembrane</keyword>
<reference evidence="5" key="1">
    <citation type="submission" date="2016-11" db="UniProtKB">
        <authorList>
            <consortium name="WormBaseParasite"/>
        </authorList>
    </citation>
    <scope>IDENTIFICATION</scope>
</reference>
<keyword evidence="4" id="KW-1185">Reference proteome</keyword>
<organism evidence="4 5">
    <name type="scientific">Meloidogyne hapla</name>
    <name type="common">Root-knot nematode worm</name>
    <dbReference type="NCBI Taxonomy" id="6305"/>
    <lineage>
        <taxon>Eukaryota</taxon>
        <taxon>Metazoa</taxon>
        <taxon>Ecdysozoa</taxon>
        <taxon>Nematoda</taxon>
        <taxon>Chromadorea</taxon>
        <taxon>Rhabditida</taxon>
        <taxon>Tylenchina</taxon>
        <taxon>Tylenchomorpha</taxon>
        <taxon>Tylenchoidea</taxon>
        <taxon>Meloidogynidae</taxon>
        <taxon>Meloidogyninae</taxon>
        <taxon>Meloidogyne</taxon>
    </lineage>
</organism>
<dbReference type="Pfam" id="PF01391">
    <property type="entry name" value="Collagen"/>
    <property type="match status" value="1"/>
</dbReference>
<proteinExistence type="predicted"/>
<evidence type="ECO:0000256" key="3">
    <source>
        <dbReference type="SAM" id="Phobius"/>
    </source>
</evidence>
<evidence type="ECO:0000256" key="2">
    <source>
        <dbReference type="SAM" id="MobiDB-lite"/>
    </source>
</evidence>
<evidence type="ECO:0000313" key="5">
    <source>
        <dbReference type="WBParaSite" id="MhA1_Contig2086.frz3.gene3"/>
    </source>
</evidence>
<dbReference type="PANTHER" id="PTHR24637">
    <property type="entry name" value="COLLAGEN"/>
    <property type="match status" value="1"/>
</dbReference>
<feature type="transmembrane region" description="Helical" evidence="3">
    <location>
        <begin position="37"/>
        <end position="58"/>
    </location>
</feature>
<feature type="compositionally biased region" description="Polar residues" evidence="2">
    <location>
        <begin position="254"/>
        <end position="269"/>
    </location>
</feature>
<feature type="region of interest" description="Disordered" evidence="2">
    <location>
        <begin position="97"/>
        <end position="281"/>
    </location>
</feature>